<sequence>MGSIYLEAVLDTPADLVWDFVDRYTRSEVHVFSACAAERREGEYRVVTLPDGEEVWERNLTVDPDRRRASYTVPALSGTEYHHAEMRVDALSPTATRLTWVTDYLPHDLANERTESYQVMFDELVAAVTAHATSRAGGA</sequence>
<evidence type="ECO:0000313" key="2">
    <source>
        <dbReference type="Proteomes" id="UP000604475"/>
    </source>
</evidence>
<proteinExistence type="predicted"/>
<dbReference type="RefSeq" id="WP_203007502.1">
    <property type="nucleotide sequence ID" value="NZ_JADWYU010000383.1"/>
</dbReference>
<keyword evidence="2" id="KW-1185">Reference proteome</keyword>
<gene>
    <name evidence="1" type="ORF">I7412_18655</name>
</gene>
<dbReference type="Gene3D" id="3.30.530.20">
    <property type="match status" value="1"/>
</dbReference>
<organism evidence="1 2">
    <name type="scientific">Frankia nepalensis</name>
    <dbReference type="NCBI Taxonomy" id="1836974"/>
    <lineage>
        <taxon>Bacteria</taxon>
        <taxon>Bacillati</taxon>
        <taxon>Actinomycetota</taxon>
        <taxon>Actinomycetes</taxon>
        <taxon>Frankiales</taxon>
        <taxon>Frankiaceae</taxon>
        <taxon>Frankia</taxon>
    </lineage>
</organism>
<accession>A0A937UMS6</accession>
<comment type="caution">
    <text evidence="1">The sequence shown here is derived from an EMBL/GenBank/DDBJ whole genome shotgun (WGS) entry which is preliminary data.</text>
</comment>
<dbReference type="AlphaFoldDB" id="A0A937UMS6"/>
<dbReference type="InterPro" id="IPR023393">
    <property type="entry name" value="START-like_dom_sf"/>
</dbReference>
<dbReference type="Proteomes" id="UP000604475">
    <property type="component" value="Unassembled WGS sequence"/>
</dbReference>
<name>A0A937UMS6_9ACTN</name>
<evidence type="ECO:0000313" key="1">
    <source>
        <dbReference type="EMBL" id="MBL7629144.1"/>
    </source>
</evidence>
<dbReference type="SUPFAM" id="SSF55961">
    <property type="entry name" value="Bet v1-like"/>
    <property type="match status" value="1"/>
</dbReference>
<reference evidence="1" key="1">
    <citation type="submission" date="2020-12" db="EMBL/GenBank/DDBJ databases">
        <title>Genomic characterization of non-nitrogen-fixing Frankia strains.</title>
        <authorList>
            <person name="Carlos-Shanley C."/>
            <person name="Guerra T."/>
            <person name="Hahn D."/>
        </authorList>
    </citation>
    <scope>NUCLEOTIDE SEQUENCE</scope>
    <source>
        <strain evidence="1">CN6</strain>
    </source>
</reference>
<dbReference type="EMBL" id="JAEACQ010000215">
    <property type="protein sequence ID" value="MBL7629144.1"/>
    <property type="molecule type" value="Genomic_DNA"/>
</dbReference>
<protein>
    <recommendedName>
        <fullName evidence="3">Polyketide cyclase</fullName>
    </recommendedName>
</protein>
<evidence type="ECO:0008006" key="3">
    <source>
        <dbReference type="Google" id="ProtNLM"/>
    </source>
</evidence>